<reference evidence="2 3" key="1">
    <citation type="submission" date="2019-06" db="EMBL/GenBank/DDBJ databases">
        <title>Draft genomes of female and male turbot (Scophthalmus maximus).</title>
        <authorList>
            <person name="Xu H."/>
            <person name="Xu X.-W."/>
            <person name="Shao C."/>
            <person name="Chen S."/>
        </authorList>
    </citation>
    <scope>NUCLEOTIDE SEQUENCE [LARGE SCALE GENOMIC DNA]</scope>
    <source>
        <strain evidence="2">Ysfricsl-2016a</strain>
        <tissue evidence="2">Blood</tissue>
    </source>
</reference>
<feature type="region of interest" description="Disordered" evidence="1">
    <location>
        <begin position="1"/>
        <end position="32"/>
    </location>
</feature>
<evidence type="ECO:0000313" key="3">
    <source>
        <dbReference type="Proteomes" id="UP000438429"/>
    </source>
</evidence>
<sequence>ETVQKTRPKTPTSPGRNRTPSPSAHTAAARRRMSLACWPRRLYQSAFPRE</sequence>
<evidence type="ECO:0000313" key="2">
    <source>
        <dbReference type="EMBL" id="KAF0021473.1"/>
    </source>
</evidence>
<proteinExistence type="predicted"/>
<feature type="compositionally biased region" description="Polar residues" evidence="1">
    <location>
        <begin position="1"/>
        <end position="24"/>
    </location>
</feature>
<feature type="non-terminal residue" evidence="2">
    <location>
        <position position="1"/>
    </location>
</feature>
<accession>A0A6A4RHY6</accession>
<feature type="non-terminal residue" evidence="2">
    <location>
        <position position="50"/>
    </location>
</feature>
<dbReference type="Proteomes" id="UP000438429">
    <property type="component" value="Unassembled WGS sequence"/>
</dbReference>
<protein>
    <submittedName>
        <fullName evidence="2">Uncharacterized protein</fullName>
    </submittedName>
</protein>
<dbReference type="EMBL" id="VEVO01006947">
    <property type="protein sequence ID" value="KAF0021473.1"/>
    <property type="molecule type" value="Genomic_DNA"/>
</dbReference>
<comment type="caution">
    <text evidence="2">The sequence shown here is derived from an EMBL/GenBank/DDBJ whole genome shotgun (WGS) entry which is preliminary data.</text>
</comment>
<name>A0A6A4RHY6_SCOMX</name>
<dbReference type="AlphaFoldDB" id="A0A6A4RHY6"/>
<organism evidence="2 3">
    <name type="scientific">Scophthalmus maximus</name>
    <name type="common">Turbot</name>
    <name type="synonym">Psetta maxima</name>
    <dbReference type="NCBI Taxonomy" id="52904"/>
    <lineage>
        <taxon>Eukaryota</taxon>
        <taxon>Metazoa</taxon>
        <taxon>Chordata</taxon>
        <taxon>Craniata</taxon>
        <taxon>Vertebrata</taxon>
        <taxon>Euteleostomi</taxon>
        <taxon>Actinopterygii</taxon>
        <taxon>Neopterygii</taxon>
        <taxon>Teleostei</taxon>
        <taxon>Neoteleostei</taxon>
        <taxon>Acanthomorphata</taxon>
        <taxon>Carangaria</taxon>
        <taxon>Pleuronectiformes</taxon>
        <taxon>Pleuronectoidei</taxon>
        <taxon>Scophthalmidae</taxon>
        <taxon>Scophthalmus</taxon>
    </lineage>
</organism>
<gene>
    <name evidence="2" type="ORF">F2P81_026274</name>
</gene>
<evidence type="ECO:0000256" key="1">
    <source>
        <dbReference type="SAM" id="MobiDB-lite"/>
    </source>
</evidence>